<evidence type="ECO:0000313" key="2">
    <source>
        <dbReference type="Proteomes" id="UP000265520"/>
    </source>
</evidence>
<dbReference type="AlphaFoldDB" id="A0A392RIK0"/>
<dbReference type="EMBL" id="LXQA010225489">
    <property type="protein sequence ID" value="MCI35646.1"/>
    <property type="molecule type" value="Genomic_DNA"/>
</dbReference>
<name>A0A392RIK0_9FABA</name>
<protein>
    <submittedName>
        <fullName evidence="1">E3 ubiquitin-protein ligase UPL1-like</fullName>
    </submittedName>
</protein>
<feature type="non-terminal residue" evidence="1">
    <location>
        <position position="135"/>
    </location>
</feature>
<sequence>DGDWRQKLATRANQFMVAACVRSTEARRRIFTEIGHIINEFVDSCTGVKPPGTEIQVFVDLINDVLAARTRAGSSISAEASTTFMDAGLVKSFTRVLQVLDLDHADSSKVVTGIVKALELVTKEHVHSVESSAGK</sequence>
<feature type="non-terminal residue" evidence="1">
    <location>
        <position position="1"/>
    </location>
</feature>
<accession>A0A392RIK0</accession>
<organism evidence="1 2">
    <name type="scientific">Trifolium medium</name>
    <dbReference type="NCBI Taxonomy" id="97028"/>
    <lineage>
        <taxon>Eukaryota</taxon>
        <taxon>Viridiplantae</taxon>
        <taxon>Streptophyta</taxon>
        <taxon>Embryophyta</taxon>
        <taxon>Tracheophyta</taxon>
        <taxon>Spermatophyta</taxon>
        <taxon>Magnoliopsida</taxon>
        <taxon>eudicotyledons</taxon>
        <taxon>Gunneridae</taxon>
        <taxon>Pentapetalae</taxon>
        <taxon>rosids</taxon>
        <taxon>fabids</taxon>
        <taxon>Fabales</taxon>
        <taxon>Fabaceae</taxon>
        <taxon>Papilionoideae</taxon>
        <taxon>50 kb inversion clade</taxon>
        <taxon>NPAAA clade</taxon>
        <taxon>Hologalegina</taxon>
        <taxon>IRL clade</taxon>
        <taxon>Trifolieae</taxon>
        <taxon>Trifolium</taxon>
    </lineage>
</organism>
<proteinExistence type="predicted"/>
<keyword evidence="2" id="KW-1185">Reference proteome</keyword>
<reference evidence="1 2" key="1">
    <citation type="journal article" date="2018" name="Front. Plant Sci.">
        <title>Red Clover (Trifolium pratense) and Zigzag Clover (T. medium) - A Picture of Genomic Similarities and Differences.</title>
        <authorList>
            <person name="Dluhosova J."/>
            <person name="Istvanek J."/>
            <person name="Nedelnik J."/>
            <person name="Repkova J."/>
        </authorList>
    </citation>
    <scope>NUCLEOTIDE SEQUENCE [LARGE SCALE GENOMIC DNA]</scope>
    <source>
        <strain evidence="2">cv. 10/8</strain>
        <tissue evidence="1">Leaf</tissue>
    </source>
</reference>
<evidence type="ECO:0000313" key="1">
    <source>
        <dbReference type="EMBL" id="MCI35646.1"/>
    </source>
</evidence>
<dbReference type="Proteomes" id="UP000265520">
    <property type="component" value="Unassembled WGS sequence"/>
</dbReference>
<comment type="caution">
    <text evidence="1">The sequence shown here is derived from an EMBL/GenBank/DDBJ whole genome shotgun (WGS) entry which is preliminary data.</text>
</comment>